<dbReference type="RefSeq" id="WP_144758865.1">
    <property type="nucleotide sequence ID" value="NZ_BPQI01000121.1"/>
</dbReference>
<reference evidence="2 3" key="1">
    <citation type="submission" date="2019-06" db="EMBL/GenBank/DDBJ databases">
        <authorList>
            <person name="Rodrigo-Torres L."/>
            <person name="Arahal R. D."/>
            <person name="Lucena T."/>
        </authorList>
    </citation>
    <scope>NUCLEOTIDE SEQUENCE [LARGE SCALE GENOMIC DNA]</scope>
    <source>
        <strain evidence="2 3">SW08-7</strain>
    </source>
</reference>
<proteinExistence type="predicted"/>
<dbReference type="OrthoDB" id="7996229at2"/>
<dbReference type="EMBL" id="CABFVH010000001">
    <property type="protein sequence ID" value="VUF10519.1"/>
    <property type="molecule type" value="Genomic_DNA"/>
</dbReference>
<dbReference type="Proteomes" id="UP001055303">
    <property type="component" value="Unassembled WGS sequence"/>
</dbReference>
<evidence type="ECO:0000313" key="2">
    <source>
        <dbReference type="EMBL" id="VUF10519.1"/>
    </source>
</evidence>
<evidence type="ECO:0000313" key="4">
    <source>
        <dbReference type="Proteomes" id="UP001055303"/>
    </source>
</evidence>
<gene>
    <name evidence="1" type="ORF">IFDJLNFL_3736</name>
    <name evidence="2" type="ORF">MTDSW087_00186</name>
</gene>
<name>A0A564FQS9_9HYPH</name>
<evidence type="ECO:0000313" key="1">
    <source>
        <dbReference type="EMBL" id="GJD57823.1"/>
    </source>
</evidence>
<sequence length="93" mass="10422">MRLQAVTRSGPSTSSDRIGDLTVQIARLVRHRAYVRDQVVSGMLLRFLPNGMRPWLGPDDLRRRLDAAGLDQRSLDHLFANVATEIAMAHARS</sequence>
<reference evidence="1" key="2">
    <citation type="journal article" date="2021" name="Front. Microbiol.">
        <title>Comprehensive Comparative Genomics and Phenotyping of Methylobacterium Species.</title>
        <authorList>
            <person name="Alessa O."/>
            <person name="Ogura Y."/>
            <person name="Fujitani Y."/>
            <person name="Takami H."/>
            <person name="Hayashi T."/>
            <person name="Sahin N."/>
            <person name="Tani A."/>
        </authorList>
    </citation>
    <scope>NUCLEOTIDE SEQUENCE</scope>
    <source>
        <strain evidence="1">DSM 22415</strain>
    </source>
</reference>
<organism evidence="2 3">
    <name type="scientific">Methylobacterium dankookense</name>
    <dbReference type="NCBI Taxonomy" id="560405"/>
    <lineage>
        <taxon>Bacteria</taxon>
        <taxon>Pseudomonadati</taxon>
        <taxon>Pseudomonadota</taxon>
        <taxon>Alphaproteobacteria</taxon>
        <taxon>Hyphomicrobiales</taxon>
        <taxon>Methylobacteriaceae</taxon>
        <taxon>Methylobacterium</taxon>
    </lineage>
</organism>
<dbReference type="AlphaFoldDB" id="A0A564FQS9"/>
<dbReference type="EMBL" id="BPQI01000121">
    <property type="protein sequence ID" value="GJD57823.1"/>
    <property type="molecule type" value="Genomic_DNA"/>
</dbReference>
<accession>A0A564FQS9</accession>
<evidence type="ECO:0000313" key="3">
    <source>
        <dbReference type="Proteomes" id="UP000401717"/>
    </source>
</evidence>
<protein>
    <submittedName>
        <fullName evidence="2">Uncharacterized protein</fullName>
    </submittedName>
</protein>
<dbReference type="Proteomes" id="UP000401717">
    <property type="component" value="Unassembled WGS sequence"/>
</dbReference>
<reference evidence="1" key="3">
    <citation type="submission" date="2021-08" db="EMBL/GenBank/DDBJ databases">
        <authorList>
            <person name="Tani A."/>
            <person name="Ola A."/>
            <person name="Ogura Y."/>
            <person name="Katsura K."/>
            <person name="Hayashi T."/>
        </authorList>
    </citation>
    <scope>NUCLEOTIDE SEQUENCE</scope>
    <source>
        <strain evidence="1">DSM 22415</strain>
    </source>
</reference>
<keyword evidence="4" id="KW-1185">Reference proteome</keyword>